<sequence>MANIFGRTEFEGASASQISTLTSFTSTISSLESKNSLRRKRDWMSLLRSYSLDVRMLSNPNDEMRLLLKLEGLLPEKILPVAENGERSWPWSRSRFDDAYFDCIPEAILNLAVIFLSTNSSKH</sequence>
<evidence type="ECO:0000313" key="2">
    <source>
        <dbReference type="Proteomes" id="UP001341840"/>
    </source>
</evidence>
<organism evidence="1 2">
    <name type="scientific">Stylosanthes scabra</name>
    <dbReference type="NCBI Taxonomy" id="79078"/>
    <lineage>
        <taxon>Eukaryota</taxon>
        <taxon>Viridiplantae</taxon>
        <taxon>Streptophyta</taxon>
        <taxon>Embryophyta</taxon>
        <taxon>Tracheophyta</taxon>
        <taxon>Spermatophyta</taxon>
        <taxon>Magnoliopsida</taxon>
        <taxon>eudicotyledons</taxon>
        <taxon>Gunneridae</taxon>
        <taxon>Pentapetalae</taxon>
        <taxon>rosids</taxon>
        <taxon>fabids</taxon>
        <taxon>Fabales</taxon>
        <taxon>Fabaceae</taxon>
        <taxon>Papilionoideae</taxon>
        <taxon>50 kb inversion clade</taxon>
        <taxon>dalbergioids sensu lato</taxon>
        <taxon>Dalbergieae</taxon>
        <taxon>Pterocarpus clade</taxon>
        <taxon>Stylosanthes</taxon>
    </lineage>
</organism>
<dbReference type="Proteomes" id="UP001341840">
    <property type="component" value="Unassembled WGS sequence"/>
</dbReference>
<evidence type="ECO:0000313" key="1">
    <source>
        <dbReference type="EMBL" id="MED6206985.1"/>
    </source>
</evidence>
<gene>
    <name evidence="1" type="ORF">PIB30_031661</name>
</gene>
<keyword evidence="2" id="KW-1185">Reference proteome</keyword>
<dbReference type="EMBL" id="JASCZI010241792">
    <property type="protein sequence ID" value="MED6206985.1"/>
    <property type="molecule type" value="Genomic_DNA"/>
</dbReference>
<protein>
    <submittedName>
        <fullName evidence="1">Uncharacterized protein</fullName>
    </submittedName>
</protein>
<comment type="caution">
    <text evidence="1">The sequence shown here is derived from an EMBL/GenBank/DDBJ whole genome shotgun (WGS) entry which is preliminary data.</text>
</comment>
<name>A0ABU6YAY0_9FABA</name>
<proteinExistence type="predicted"/>
<reference evidence="1 2" key="1">
    <citation type="journal article" date="2023" name="Plants (Basel)">
        <title>Bridging the Gap: Combining Genomics and Transcriptomics Approaches to Understand Stylosanthes scabra, an Orphan Legume from the Brazilian Caatinga.</title>
        <authorList>
            <person name="Ferreira-Neto J.R.C."/>
            <person name="da Silva M.D."/>
            <person name="Binneck E."/>
            <person name="de Melo N.F."/>
            <person name="da Silva R.H."/>
            <person name="de Melo A.L.T.M."/>
            <person name="Pandolfi V."/>
            <person name="Bustamante F.O."/>
            <person name="Brasileiro-Vidal A.C."/>
            <person name="Benko-Iseppon A.M."/>
        </authorList>
    </citation>
    <scope>NUCLEOTIDE SEQUENCE [LARGE SCALE GENOMIC DNA]</scope>
    <source>
        <tissue evidence="1">Leaves</tissue>
    </source>
</reference>
<accession>A0ABU6YAY0</accession>